<sequence>SIRLISIPPSIFRSALSSQGSRVVLEPIPKCDVHRLDEAPSTQVVLTRDEALQYYLTMQTIRSLELKTKQLFDQMIIGGSCHLYAGQEACAVGIEAAIKPTDHLITGYRTHGFAFTRSGSLRAIFAELAGRKTGLSKGRGGSMHMYTKNFYGGWAVVGSQVPLGAGLALACKYRKTDELCVCLYGDGAVNQGQVAETMNMAALWKLPIIFVCENNKYALCTPVERGSVNTNFYTRGDVIPGLRADGMDILCVREATRFASDHCRSGKGPIILELQTYRYFAHYAGDDEDSYRSAEEVDEVRRNRDPISQFEVRIISNNMASTEELRQIDEQIKKEVEEATQFAIQSPEPPVEELCNHIYSNCVPQDVRGINPWTKLKSVS</sequence>
<evidence type="ECO:0000256" key="8">
    <source>
        <dbReference type="ARBA" id="ARBA00051231"/>
    </source>
</evidence>
<dbReference type="CDD" id="cd02000">
    <property type="entry name" value="TPP_E1_PDC_ADC_BCADC"/>
    <property type="match status" value="1"/>
</dbReference>
<evidence type="ECO:0000256" key="1">
    <source>
        <dbReference type="ARBA" id="ARBA00001964"/>
    </source>
</evidence>
<dbReference type="InterPro" id="IPR029061">
    <property type="entry name" value="THDP-binding"/>
</dbReference>
<keyword evidence="4" id="KW-0809">Transit peptide</keyword>
<reference evidence="12" key="2">
    <citation type="submission" date="2025-09" db="UniProtKB">
        <authorList>
            <consortium name="Ensembl"/>
        </authorList>
    </citation>
    <scope>IDENTIFICATION</scope>
</reference>
<dbReference type="Gene3D" id="3.40.50.970">
    <property type="match status" value="1"/>
</dbReference>
<feature type="domain" description="Dehydrogenase E1 component" evidence="11">
    <location>
        <begin position="57"/>
        <end position="351"/>
    </location>
</feature>
<evidence type="ECO:0000256" key="9">
    <source>
        <dbReference type="ARBA" id="ARBA00062595"/>
    </source>
</evidence>
<reference evidence="12" key="1">
    <citation type="submission" date="2025-08" db="UniProtKB">
        <authorList>
            <consortium name="Ensembl"/>
        </authorList>
    </citation>
    <scope>IDENTIFICATION</scope>
</reference>
<dbReference type="InterPro" id="IPR050642">
    <property type="entry name" value="PDH_E1_Alpha_Subunit"/>
</dbReference>
<comment type="function">
    <text evidence="2">The pyruvate dehydrogenase complex catalyzes the overall conversion of pyruvate to acetyl-CoA and CO(2), and thereby links the glycolytic pathway to the tricarboxylic cycle.</text>
</comment>
<dbReference type="InterPro" id="IPR017597">
    <property type="entry name" value="Pyrv_DH_E1_asu_subgrp-y"/>
</dbReference>
<dbReference type="STRING" id="109280.ENSHCOP00000028120"/>
<organism evidence="12 13">
    <name type="scientific">Hippocampus comes</name>
    <name type="common">Tiger tail seahorse</name>
    <dbReference type="NCBI Taxonomy" id="109280"/>
    <lineage>
        <taxon>Eukaryota</taxon>
        <taxon>Metazoa</taxon>
        <taxon>Chordata</taxon>
        <taxon>Craniata</taxon>
        <taxon>Vertebrata</taxon>
        <taxon>Euteleostomi</taxon>
        <taxon>Actinopterygii</taxon>
        <taxon>Neopterygii</taxon>
        <taxon>Teleostei</taxon>
        <taxon>Neoteleostei</taxon>
        <taxon>Acanthomorphata</taxon>
        <taxon>Syngnathiaria</taxon>
        <taxon>Syngnathiformes</taxon>
        <taxon>Syngnathoidei</taxon>
        <taxon>Syngnathidae</taxon>
        <taxon>Hippocampus</taxon>
    </lineage>
</organism>
<proteinExistence type="predicted"/>
<evidence type="ECO:0000259" key="11">
    <source>
        <dbReference type="Pfam" id="PF00676"/>
    </source>
</evidence>
<dbReference type="Ensembl" id="ENSHCOT00000028604.1">
    <property type="protein sequence ID" value="ENSHCOP00000028120.1"/>
    <property type="gene ID" value="ENSHCOG00000020742.1"/>
</dbReference>
<evidence type="ECO:0000256" key="2">
    <source>
        <dbReference type="ARBA" id="ARBA00003754"/>
    </source>
</evidence>
<dbReference type="InterPro" id="IPR001017">
    <property type="entry name" value="DH_E1"/>
</dbReference>
<evidence type="ECO:0000256" key="10">
    <source>
        <dbReference type="RuleBase" id="RU361139"/>
    </source>
</evidence>
<keyword evidence="6 10" id="KW-0786">Thiamine pyrophosphate</keyword>
<dbReference type="AlphaFoldDB" id="A0A3Q2ZAX6"/>
<evidence type="ECO:0000256" key="3">
    <source>
        <dbReference type="ARBA" id="ARBA00022526"/>
    </source>
</evidence>
<dbReference type="Proteomes" id="UP000264820">
    <property type="component" value="Unplaced"/>
</dbReference>
<evidence type="ECO:0000313" key="13">
    <source>
        <dbReference type="Proteomes" id="UP000264820"/>
    </source>
</evidence>
<dbReference type="PANTHER" id="PTHR11516:SF60">
    <property type="entry name" value="PYRUVATE DEHYDROGENASE E1 COMPONENT SUBUNIT ALPHA"/>
    <property type="match status" value="1"/>
</dbReference>
<dbReference type="GeneTree" id="ENSGT00530000063174"/>
<dbReference type="GO" id="GO:0006006">
    <property type="term" value="P:glucose metabolic process"/>
    <property type="evidence" value="ECO:0007669"/>
    <property type="project" value="UniProtKB-KW"/>
</dbReference>
<dbReference type="Pfam" id="PF00676">
    <property type="entry name" value="E1_dh"/>
    <property type="match status" value="1"/>
</dbReference>
<keyword evidence="3" id="KW-0119">Carbohydrate metabolism</keyword>
<dbReference type="GO" id="GO:0006086">
    <property type="term" value="P:pyruvate decarboxylation to acetyl-CoA"/>
    <property type="evidence" value="ECO:0007669"/>
    <property type="project" value="InterPro"/>
</dbReference>
<protein>
    <recommendedName>
        <fullName evidence="10">Pyruvate dehydrogenase E1 component subunit alpha</fullName>
        <ecNumber evidence="10">1.2.4.1</ecNumber>
    </recommendedName>
</protein>
<dbReference type="NCBIfam" id="TIGR03182">
    <property type="entry name" value="PDH_E1_alph_y"/>
    <property type="match status" value="1"/>
</dbReference>
<dbReference type="EC" id="1.2.4.1" evidence="10"/>
<dbReference type="PANTHER" id="PTHR11516">
    <property type="entry name" value="PYRUVATE DEHYDROGENASE E1 COMPONENT, ALPHA SUBUNIT BACTERIAL AND ORGANELLAR"/>
    <property type="match status" value="1"/>
</dbReference>
<evidence type="ECO:0000256" key="5">
    <source>
        <dbReference type="ARBA" id="ARBA00023002"/>
    </source>
</evidence>
<keyword evidence="7 10" id="KW-0670">Pyruvate</keyword>
<evidence type="ECO:0000256" key="4">
    <source>
        <dbReference type="ARBA" id="ARBA00022946"/>
    </source>
</evidence>
<evidence type="ECO:0000256" key="6">
    <source>
        <dbReference type="ARBA" id="ARBA00023052"/>
    </source>
</evidence>
<accession>A0A3Q2ZAX6</accession>
<dbReference type="GO" id="GO:0004739">
    <property type="term" value="F:pyruvate dehydrogenase (acetyl-transferring) activity"/>
    <property type="evidence" value="ECO:0007669"/>
    <property type="project" value="UniProtKB-UniRule"/>
</dbReference>
<comment type="subunit">
    <text evidence="9">Heterotetramer of two PDHA2 and two PDHB subunits. The heterotetramer interacts with DLAT, and is part of the multimeric pyruvate dehydrogenase complex that contains multiple copies of pyruvate dehydrogenase (E1), dihydrolipoamide acetyltransferase (DLAT, E2) and lipoamide dehydrogenase (DLD, E3). These subunits are bound to an inner core composed of about 48 DLAT and 12 PDHX molecules.</text>
</comment>
<name>A0A3Q2ZAX6_HIPCM</name>
<evidence type="ECO:0000256" key="7">
    <source>
        <dbReference type="ARBA" id="ARBA00023317"/>
    </source>
</evidence>
<dbReference type="FunFam" id="3.40.50.970:FF:000013">
    <property type="entry name" value="Pyruvate dehydrogenase E1 component subunit alpha"/>
    <property type="match status" value="1"/>
</dbReference>
<comment type="cofactor">
    <cofactor evidence="1 10">
        <name>thiamine diphosphate</name>
        <dbReference type="ChEBI" id="CHEBI:58937"/>
    </cofactor>
</comment>
<evidence type="ECO:0000313" key="12">
    <source>
        <dbReference type="Ensembl" id="ENSHCOP00000028120.1"/>
    </source>
</evidence>
<keyword evidence="13" id="KW-1185">Reference proteome</keyword>
<keyword evidence="5 10" id="KW-0560">Oxidoreductase</keyword>
<comment type="catalytic activity">
    <reaction evidence="8 10">
        <text>N(6)-[(R)-lipoyl]-L-lysyl-[protein] + pyruvate + H(+) = N(6)-[(R)-S(8)-acetyldihydrolipoyl]-L-lysyl-[protein] + CO2</text>
        <dbReference type="Rhea" id="RHEA:19189"/>
        <dbReference type="Rhea" id="RHEA-COMP:10474"/>
        <dbReference type="Rhea" id="RHEA-COMP:10478"/>
        <dbReference type="ChEBI" id="CHEBI:15361"/>
        <dbReference type="ChEBI" id="CHEBI:15378"/>
        <dbReference type="ChEBI" id="CHEBI:16526"/>
        <dbReference type="ChEBI" id="CHEBI:83099"/>
        <dbReference type="ChEBI" id="CHEBI:83111"/>
        <dbReference type="EC" id="1.2.4.1"/>
    </reaction>
</comment>
<dbReference type="SUPFAM" id="SSF52518">
    <property type="entry name" value="Thiamin diphosphate-binding fold (THDP-binding)"/>
    <property type="match status" value="1"/>
</dbReference>
<keyword evidence="3" id="KW-0313">Glucose metabolism</keyword>